<feature type="region of interest" description="Disordered" evidence="1">
    <location>
        <begin position="1"/>
        <end position="64"/>
    </location>
</feature>
<evidence type="ECO:0000313" key="3">
    <source>
        <dbReference type="Proteomes" id="UP000243494"/>
    </source>
</evidence>
<dbReference type="Proteomes" id="UP000243494">
    <property type="component" value="Unassembled WGS sequence"/>
</dbReference>
<name>A0A371IUS5_9FIRM</name>
<evidence type="ECO:0000313" key="2">
    <source>
        <dbReference type="EMBL" id="RDY24225.1"/>
    </source>
</evidence>
<keyword evidence="3" id="KW-1185">Reference proteome</keyword>
<dbReference type="OrthoDB" id="1753462at2"/>
<dbReference type="AlphaFoldDB" id="A0A371IUS5"/>
<dbReference type="EMBL" id="NOJZ02000004">
    <property type="protein sequence ID" value="RDY24225.1"/>
    <property type="molecule type" value="Genomic_DNA"/>
</dbReference>
<dbReference type="RefSeq" id="WP_095406172.1">
    <property type="nucleotide sequence ID" value="NZ_NOJZ02000004.1"/>
</dbReference>
<feature type="compositionally biased region" description="Basic and acidic residues" evidence="1">
    <location>
        <begin position="7"/>
        <end position="23"/>
    </location>
</feature>
<gene>
    <name evidence="2" type="ORF">CHF27_003865</name>
</gene>
<comment type="caution">
    <text evidence="2">The sequence shown here is derived from an EMBL/GenBank/DDBJ whole genome shotgun (WGS) entry which is preliminary data.</text>
</comment>
<accession>A0A371IUS5</accession>
<organism evidence="2 3">
    <name type="scientific">Romboutsia maritimum</name>
    <dbReference type="NCBI Taxonomy" id="2020948"/>
    <lineage>
        <taxon>Bacteria</taxon>
        <taxon>Bacillati</taxon>
        <taxon>Bacillota</taxon>
        <taxon>Clostridia</taxon>
        <taxon>Peptostreptococcales</taxon>
        <taxon>Peptostreptococcaceae</taxon>
        <taxon>Romboutsia</taxon>
    </lineage>
</organism>
<proteinExistence type="predicted"/>
<reference evidence="2 3" key="1">
    <citation type="journal article" date="2017" name="Genome Announc.">
        <title>Draft Genome Sequence of Romboutsia maritimum sp. nov. Strain CCRI-22766(T), Isolated from Coastal Estuarine Mud.</title>
        <authorList>
            <person name="Maheux A.F."/>
            <person name="Boudreau D.K."/>
            <person name="Berube E."/>
            <person name="Boissinot M."/>
            <person name="Raymond F."/>
            <person name="Brodeur S."/>
            <person name="Corbeil J."/>
            <person name="Brightwell G."/>
            <person name="Broda D."/>
            <person name="Omar R.F."/>
            <person name="Bergeron M.G."/>
        </authorList>
    </citation>
    <scope>NUCLEOTIDE SEQUENCE [LARGE SCALE GENOMIC DNA]</scope>
    <source>
        <strain evidence="2 3">CCRI-22766</strain>
    </source>
</reference>
<evidence type="ECO:0000256" key="1">
    <source>
        <dbReference type="SAM" id="MobiDB-lite"/>
    </source>
</evidence>
<protein>
    <submittedName>
        <fullName evidence="2">Uncharacterized protein</fullName>
    </submittedName>
</protein>
<sequence>MSKNKHKREDSKTRYNRNDKDNPDFNLELGEELNIPPRLRPSKTGSVSQNTARPISSHKNHQGK</sequence>
<feature type="compositionally biased region" description="Polar residues" evidence="1">
    <location>
        <begin position="43"/>
        <end position="54"/>
    </location>
</feature>